<evidence type="ECO:0000256" key="6">
    <source>
        <dbReference type="ARBA" id="ARBA00036916"/>
    </source>
</evidence>
<evidence type="ECO:0000313" key="19">
    <source>
        <dbReference type="Proteomes" id="UP000249203"/>
    </source>
</evidence>
<name>A0A327WU25_9GAMM</name>
<dbReference type="RefSeq" id="WP_338067875.1">
    <property type="nucleotide sequence ID" value="NZ_PIPK01000011.1"/>
</dbReference>
<evidence type="ECO:0000256" key="7">
    <source>
        <dbReference type="ARBA" id="ARBA00037305"/>
    </source>
</evidence>
<evidence type="ECO:0000256" key="11">
    <source>
        <dbReference type="ARBA" id="ARBA00041266"/>
    </source>
</evidence>
<keyword evidence="3" id="KW-0819">tRNA processing</keyword>
<dbReference type="EC" id="5.4.99.28" evidence="8"/>
<comment type="function">
    <text evidence="7">Dual specificity enzyme that catalyzes the synthesis of pseudouridine from uracil-746 in 23S ribosomal RNA and from uracil-32 in the anticodon stem and loop of transfer RNAs.</text>
</comment>
<evidence type="ECO:0000256" key="15">
    <source>
        <dbReference type="ARBA" id="ARBA00043143"/>
    </source>
</evidence>
<comment type="caution">
    <text evidence="18">The sequence shown here is derived from an EMBL/GenBank/DDBJ whole genome shotgun (WGS) entry which is preliminary data.</text>
</comment>
<evidence type="ECO:0000313" key="18">
    <source>
        <dbReference type="EMBL" id="RAJ94944.1"/>
    </source>
</evidence>
<accession>A0A327WU25</accession>
<dbReference type="CDD" id="cd02869">
    <property type="entry name" value="PseudoU_synth_RluA_like"/>
    <property type="match status" value="1"/>
</dbReference>
<dbReference type="PROSITE" id="PS01129">
    <property type="entry name" value="PSI_RLU"/>
    <property type="match status" value="1"/>
</dbReference>
<evidence type="ECO:0000256" key="5">
    <source>
        <dbReference type="ARBA" id="ARBA00036184"/>
    </source>
</evidence>
<feature type="compositionally biased region" description="Basic and acidic residues" evidence="16">
    <location>
        <begin position="1"/>
        <end position="10"/>
    </location>
</feature>
<dbReference type="InterPro" id="IPR050188">
    <property type="entry name" value="RluA_PseudoU_synthase"/>
</dbReference>
<dbReference type="Proteomes" id="UP000249203">
    <property type="component" value="Unassembled WGS sequence"/>
</dbReference>
<evidence type="ECO:0000256" key="9">
    <source>
        <dbReference type="ARBA" id="ARBA00038945"/>
    </source>
</evidence>
<dbReference type="AlphaFoldDB" id="A0A327WU25"/>
<evidence type="ECO:0000256" key="2">
    <source>
        <dbReference type="ARBA" id="ARBA00022552"/>
    </source>
</evidence>
<evidence type="ECO:0000256" key="8">
    <source>
        <dbReference type="ARBA" id="ARBA00038944"/>
    </source>
</evidence>
<evidence type="ECO:0000256" key="4">
    <source>
        <dbReference type="ARBA" id="ARBA00023235"/>
    </source>
</evidence>
<gene>
    <name evidence="18" type="ORF">B0I24_11230</name>
</gene>
<dbReference type="Pfam" id="PF00849">
    <property type="entry name" value="PseudoU_synth_2"/>
    <property type="match status" value="1"/>
</dbReference>
<comment type="similarity">
    <text evidence="1">Belongs to the pseudouridine synthase RluA family.</text>
</comment>
<keyword evidence="4" id="KW-0413">Isomerase</keyword>
<dbReference type="InterPro" id="IPR020103">
    <property type="entry name" value="PsdUridine_synth_cat_dom_sf"/>
</dbReference>
<dbReference type="EC" id="5.4.99.29" evidence="9"/>
<evidence type="ECO:0000256" key="1">
    <source>
        <dbReference type="ARBA" id="ARBA00010876"/>
    </source>
</evidence>
<protein>
    <recommendedName>
        <fullName evidence="10">Dual-specificity RNA pseudouridine synthase RluA</fullName>
        <ecNumber evidence="8">5.4.99.28</ecNumber>
        <ecNumber evidence="9">5.4.99.29</ecNumber>
    </recommendedName>
    <alternativeName>
        <fullName evidence="11">23S rRNA pseudouridine(746) synthase</fullName>
    </alternativeName>
    <alternativeName>
        <fullName evidence="14">Ribosomal large subunit pseudouridine synthase A</fullName>
    </alternativeName>
    <alternativeName>
        <fullName evidence="13">rRNA pseudouridylate synthase A</fullName>
    </alternativeName>
    <alternativeName>
        <fullName evidence="15">rRNA-uridine isomerase A</fullName>
    </alternativeName>
    <alternativeName>
        <fullName evidence="12">tRNA pseudouridine(32) synthase</fullName>
    </alternativeName>
</protein>
<dbReference type="SUPFAM" id="SSF55120">
    <property type="entry name" value="Pseudouridine synthase"/>
    <property type="match status" value="1"/>
</dbReference>
<evidence type="ECO:0000256" key="14">
    <source>
        <dbReference type="ARBA" id="ARBA00042883"/>
    </source>
</evidence>
<keyword evidence="2" id="KW-0698">rRNA processing</keyword>
<comment type="catalytic activity">
    <reaction evidence="6">
        <text>uridine(746) in 23S rRNA = pseudouridine(746) in 23S rRNA</text>
        <dbReference type="Rhea" id="RHEA:42548"/>
        <dbReference type="Rhea" id="RHEA-COMP:10109"/>
        <dbReference type="Rhea" id="RHEA-COMP:10110"/>
        <dbReference type="ChEBI" id="CHEBI:65314"/>
        <dbReference type="ChEBI" id="CHEBI:65315"/>
        <dbReference type="EC" id="5.4.99.29"/>
    </reaction>
</comment>
<evidence type="ECO:0000256" key="12">
    <source>
        <dbReference type="ARBA" id="ARBA00042372"/>
    </source>
</evidence>
<evidence type="ECO:0000259" key="17">
    <source>
        <dbReference type="Pfam" id="PF00849"/>
    </source>
</evidence>
<evidence type="ECO:0000256" key="10">
    <source>
        <dbReference type="ARBA" id="ARBA00039988"/>
    </source>
</evidence>
<reference evidence="18 19" key="1">
    <citation type="submission" date="2018-06" db="EMBL/GenBank/DDBJ databases">
        <title>Genomic Encyclopedia of Type Strains, Phase III (KMG-III): the genomes of soil and plant-associated and newly described type strains.</title>
        <authorList>
            <person name="Whitman W."/>
        </authorList>
    </citation>
    <scope>NUCLEOTIDE SEQUENCE [LARGE SCALE GENOMIC DNA]</scope>
    <source>
        <strain evidence="18 19">CGMCC 1.15366</strain>
    </source>
</reference>
<dbReference type="Gene3D" id="3.30.2350.10">
    <property type="entry name" value="Pseudouridine synthase"/>
    <property type="match status" value="1"/>
</dbReference>
<dbReference type="GO" id="GO:0160142">
    <property type="term" value="F:23S rRNA pseudouridine(746) synthase activity"/>
    <property type="evidence" value="ECO:0007669"/>
    <property type="project" value="UniProtKB-EC"/>
</dbReference>
<dbReference type="PANTHER" id="PTHR21600:SF91">
    <property type="entry name" value="DUAL-SPECIFICITY RNA PSEUDOURIDINE SYNTHASE RLUA"/>
    <property type="match status" value="1"/>
</dbReference>
<dbReference type="GO" id="GO:0160151">
    <property type="term" value="F:tRNA pseudouridine(32) synthase activity"/>
    <property type="evidence" value="ECO:0007669"/>
    <property type="project" value="UniProtKB-EC"/>
</dbReference>
<feature type="region of interest" description="Disordered" evidence="16">
    <location>
        <begin position="1"/>
        <end position="23"/>
    </location>
</feature>
<dbReference type="PANTHER" id="PTHR21600">
    <property type="entry name" value="MITOCHONDRIAL RNA PSEUDOURIDINE SYNTHASE"/>
    <property type="match status" value="1"/>
</dbReference>
<sequence length="239" mass="26861">MTPRLPDRTPDITPTPSRATDDFVYAPPQSPYLTLLHYDQDIVVANKPSGLLSVPGKALAHQDSLYTRLARVWPDIRVVHRLDMATSGVIVFARHKAAQSHLSKQFQARSVNKTYIAEVYGQLPEPQGEVDLPLRCDWPRRPKQMVCHQQGKASLTHYEVADYCAQTHSSRVLLHPVTGRSHQLRVHMLALGCPILGDRLYGHEASQQAAARLQLHALRISLYHPNSQARIQFECAAPF</sequence>
<evidence type="ECO:0000256" key="13">
    <source>
        <dbReference type="ARBA" id="ARBA00042844"/>
    </source>
</evidence>
<dbReference type="GO" id="GO:0003723">
    <property type="term" value="F:RNA binding"/>
    <property type="evidence" value="ECO:0007669"/>
    <property type="project" value="InterPro"/>
</dbReference>
<comment type="catalytic activity">
    <reaction evidence="5">
        <text>uridine(32) in tRNA = pseudouridine(32) in tRNA</text>
        <dbReference type="Rhea" id="RHEA:42544"/>
        <dbReference type="Rhea" id="RHEA-COMP:10107"/>
        <dbReference type="Rhea" id="RHEA-COMP:10108"/>
        <dbReference type="ChEBI" id="CHEBI:65314"/>
        <dbReference type="ChEBI" id="CHEBI:65315"/>
        <dbReference type="EC" id="5.4.99.28"/>
    </reaction>
</comment>
<evidence type="ECO:0000256" key="16">
    <source>
        <dbReference type="SAM" id="MobiDB-lite"/>
    </source>
</evidence>
<proteinExistence type="inferred from homology"/>
<evidence type="ECO:0000256" key="3">
    <source>
        <dbReference type="ARBA" id="ARBA00022694"/>
    </source>
</evidence>
<dbReference type="GO" id="GO:0000455">
    <property type="term" value="P:enzyme-directed rRNA pseudouridine synthesis"/>
    <property type="evidence" value="ECO:0007669"/>
    <property type="project" value="TreeGrafter"/>
</dbReference>
<dbReference type="EMBL" id="QLMD01000012">
    <property type="protein sequence ID" value="RAJ94944.1"/>
    <property type="molecule type" value="Genomic_DNA"/>
</dbReference>
<organism evidence="18 19">
    <name type="scientific">Aliidiomarina maris</name>
    <dbReference type="NCBI Taxonomy" id="531312"/>
    <lineage>
        <taxon>Bacteria</taxon>
        <taxon>Pseudomonadati</taxon>
        <taxon>Pseudomonadota</taxon>
        <taxon>Gammaproteobacteria</taxon>
        <taxon>Alteromonadales</taxon>
        <taxon>Idiomarinaceae</taxon>
        <taxon>Aliidiomarina</taxon>
    </lineage>
</organism>
<dbReference type="GO" id="GO:0008033">
    <property type="term" value="P:tRNA processing"/>
    <property type="evidence" value="ECO:0007669"/>
    <property type="project" value="UniProtKB-KW"/>
</dbReference>
<dbReference type="InterPro" id="IPR006145">
    <property type="entry name" value="PsdUridine_synth_RsuA/RluA"/>
</dbReference>
<dbReference type="InterPro" id="IPR006224">
    <property type="entry name" value="PsdUridine_synth_RluA-like_CS"/>
</dbReference>
<feature type="domain" description="Pseudouridine synthase RsuA/RluA-like" evidence="17">
    <location>
        <begin position="41"/>
        <end position="189"/>
    </location>
</feature>